<evidence type="ECO:0000313" key="16">
    <source>
        <dbReference type="Proteomes" id="UP000249066"/>
    </source>
</evidence>
<evidence type="ECO:0000256" key="5">
    <source>
        <dbReference type="ARBA" id="ARBA00023295"/>
    </source>
</evidence>
<evidence type="ECO:0000256" key="2">
    <source>
        <dbReference type="ARBA" id="ARBA00022651"/>
    </source>
</evidence>
<keyword evidence="5 8" id="KW-0326">Glycosidase</keyword>
<evidence type="ECO:0000256" key="4">
    <source>
        <dbReference type="ARBA" id="ARBA00023277"/>
    </source>
</evidence>
<evidence type="ECO:0000256" key="11">
    <source>
        <dbReference type="SAM" id="SignalP"/>
    </source>
</evidence>
<evidence type="ECO:0000256" key="1">
    <source>
        <dbReference type="ARBA" id="ARBA00008833"/>
    </source>
</evidence>
<keyword evidence="4 10" id="KW-0119">Carbohydrate metabolism</keyword>
<feature type="active site" description="Proton acceptor" evidence="9">
    <location>
        <position position="390"/>
    </location>
</feature>
<dbReference type="GO" id="GO:0033939">
    <property type="term" value="F:xylan alpha-1,2-glucuronosidase activity"/>
    <property type="evidence" value="ECO:0007669"/>
    <property type="project" value="UniProtKB-EC"/>
</dbReference>
<feature type="active site" description="Proton acceptor" evidence="9">
    <location>
        <position position="418"/>
    </location>
</feature>
<organism evidence="15 16">
    <name type="scientific">Sphingomonas sanxanigenens</name>
    <dbReference type="NCBI Taxonomy" id="397260"/>
    <lineage>
        <taxon>Bacteria</taxon>
        <taxon>Pseudomonadati</taxon>
        <taxon>Pseudomonadota</taxon>
        <taxon>Alphaproteobacteria</taxon>
        <taxon>Sphingomonadales</taxon>
        <taxon>Sphingomonadaceae</taxon>
        <taxon>Sphingomonas</taxon>
    </lineage>
</organism>
<evidence type="ECO:0000256" key="3">
    <source>
        <dbReference type="ARBA" id="ARBA00022801"/>
    </source>
</evidence>
<dbReference type="PANTHER" id="PTHR39207:SF1">
    <property type="entry name" value="ALPHA-GLUCURONIDASE A"/>
    <property type="match status" value="1"/>
</dbReference>
<evidence type="ECO:0000259" key="13">
    <source>
        <dbReference type="Pfam" id="PF07477"/>
    </source>
</evidence>
<keyword evidence="2 8" id="KW-0858">Xylan degradation</keyword>
<reference evidence="15 16" key="1">
    <citation type="submission" date="2017-08" db="EMBL/GenBank/DDBJ databases">
        <title>Infants hospitalized years apart are colonized by the same room-sourced microbial strains.</title>
        <authorList>
            <person name="Brooks B."/>
            <person name="Olm M.R."/>
            <person name="Firek B.A."/>
            <person name="Baker R."/>
            <person name="Thomas B.C."/>
            <person name="Morowitz M.J."/>
            <person name="Banfield J.F."/>
        </authorList>
    </citation>
    <scope>NUCLEOTIDE SEQUENCE [LARGE SCALE GENOMIC DNA]</scope>
    <source>
        <strain evidence="15">S2_018_000_R2_101</strain>
    </source>
</reference>
<name>A0A2W5AGK6_9SPHN</name>
<dbReference type="SUPFAM" id="SSF55545">
    <property type="entry name" value="beta-N-acetylhexosaminidase-like domain"/>
    <property type="match status" value="1"/>
</dbReference>
<dbReference type="InterPro" id="IPR017853">
    <property type="entry name" value="GH"/>
</dbReference>
<evidence type="ECO:0000256" key="7">
    <source>
        <dbReference type="ARBA" id="ARBA00052795"/>
    </source>
</evidence>
<dbReference type="AlphaFoldDB" id="A0A2W5AGK6"/>
<dbReference type="InterPro" id="IPR037054">
    <property type="entry name" value="A-glucoronidase_C_sf"/>
</dbReference>
<comment type="similarity">
    <text evidence="1 8 10">Belongs to the glycosyl hydrolase 67 family.</text>
</comment>
<dbReference type="Gene3D" id="3.20.20.80">
    <property type="entry name" value="Glycosidases"/>
    <property type="match status" value="1"/>
</dbReference>
<evidence type="ECO:0000256" key="6">
    <source>
        <dbReference type="ARBA" id="ARBA00023326"/>
    </source>
</evidence>
<keyword evidence="3 8" id="KW-0378">Hydrolase</keyword>
<dbReference type="GO" id="GO:0005576">
    <property type="term" value="C:extracellular region"/>
    <property type="evidence" value="ECO:0007669"/>
    <property type="project" value="InterPro"/>
</dbReference>
<dbReference type="Gene3D" id="3.30.379.10">
    <property type="entry name" value="Chitobiase/beta-hexosaminidase domain 2-like"/>
    <property type="match status" value="1"/>
</dbReference>
<dbReference type="Proteomes" id="UP000249066">
    <property type="component" value="Unassembled WGS sequence"/>
</dbReference>
<evidence type="ECO:0000256" key="8">
    <source>
        <dbReference type="PIRNR" id="PIRNR029900"/>
    </source>
</evidence>
<dbReference type="Gene3D" id="3.90.1330.10">
    <property type="entry name" value="Alpha-glucuronidase, C-terminal domain"/>
    <property type="match status" value="1"/>
</dbReference>
<dbReference type="FunFam" id="3.20.20.80:FF:000096">
    <property type="entry name" value="Xylan alpha-1,2-glucuronidase"/>
    <property type="match status" value="1"/>
</dbReference>
<accession>A0A2W5AGK6</accession>
<dbReference type="InterPro" id="IPR011100">
    <property type="entry name" value="Glyco_hydro_67_cat"/>
</dbReference>
<dbReference type="EMBL" id="QFNN01000001">
    <property type="protein sequence ID" value="PZO92227.1"/>
    <property type="molecule type" value="Genomic_DNA"/>
</dbReference>
<feature type="domain" description="Alpha glucuronidase N-terminal" evidence="12">
    <location>
        <begin position="35"/>
        <end position="155"/>
    </location>
</feature>
<comment type="caution">
    <text evidence="15">The sequence shown here is derived from an EMBL/GenBank/DDBJ whole genome shotgun (WGS) entry which is preliminary data.</text>
</comment>
<proteinExistence type="inferred from homology"/>
<evidence type="ECO:0000256" key="10">
    <source>
        <dbReference type="RuleBase" id="RU361198"/>
    </source>
</evidence>
<dbReference type="Pfam" id="PF07488">
    <property type="entry name" value="Glyco_hydro_67M"/>
    <property type="match status" value="1"/>
</dbReference>
<evidence type="ECO:0000256" key="9">
    <source>
        <dbReference type="PIRSR" id="PIRSR029900-1"/>
    </source>
</evidence>
<dbReference type="InterPro" id="IPR029018">
    <property type="entry name" value="Hex-like_dom2"/>
</dbReference>
<dbReference type="EC" id="3.2.1.131" evidence="10"/>
<dbReference type="InterPro" id="IPR005154">
    <property type="entry name" value="Glyco_hydro_67_aGlcAse_N"/>
</dbReference>
<feature type="active site" description="Proton donor" evidence="9">
    <location>
        <position position="316"/>
    </location>
</feature>
<dbReference type="InterPro" id="IPR011395">
    <property type="entry name" value="Glyco_hydro_67_aGlcAse"/>
</dbReference>
<keyword evidence="11" id="KW-0732">Signal</keyword>
<dbReference type="GO" id="GO:2000886">
    <property type="term" value="P:glucuronoxylan catabolic process"/>
    <property type="evidence" value="ECO:0007669"/>
    <property type="project" value="UniProtKB-ARBA"/>
</dbReference>
<sequence>MSAKHPRVRSGIAAIVVLLFACLPRAARAEDGYDLWLRYRPLPEAQRLQVARASRSILAPASPSPTVNAAIAELERGLGGLTGVRPERRDRGGKGEGAILIGTPASLPAIAALGLPLRSAGAEGYVVRSVSIGGQAAIAIAANSDIGLLYGAFALLAHIQQGGAPDHVALASAPKLKLRLLNHWDNLDGGVERGYAGQSIWDWWKLPDFADPRYTDYARANASIGVNGTVLNNVNASAESLTARYIAKAAALADVLRPYGVRVYLSARFSAPIEIGGLRTADPLDPAVRAWWKAKADEIYRAIPDFGGFLIKANSEGQPGPQDYGRSHADGANMLADAVRAHGGIVMWRAFVYSHEVPEDRVKQAYAEFRPLDGKFADNVMVQVKNGALDFQPREPFHPLFGAMPGTPLMMEFQITKEYLGFATHLVYLGALFEEVLQSDTQAKGRGSTVAKVIDGSLDGHRLTGMAGVANIGVDRDWAGSTFNQANWYAFGRLAWDPSAPARGIAADWARMTFSTDPAFVGPVVDMMMASREAVVDYMTPLGLAHLMATGHHYGPGPWVDDLARPDWNPVYYHRADARGIGFDRTATGSNGVAQYAPAVAKIFADRRTVPDRDLLWFHHVGWDERMASGRTLWAELIAHYDRGVAAVAAMRADWARMKPFVDADRFAKTADFLAIQEKEARWWRDASIAYFASISKRPLPAGVRPPDHGLDYYKALRFPYAPGHPGA</sequence>
<dbReference type="Pfam" id="PF03648">
    <property type="entry name" value="Glyco_hydro_67N"/>
    <property type="match status" value="1"/>
</dbReference>
<feature type="chain" id="PRO_5016016446" description="Xylan alpha-1,2-glucuronidase" evidence="11">
    <location>
        <begin position="30"/>
        <end position="728"/>
    </location>
</feature>
<dbReference type="PROSITE" id="PS51257">
    <property type="entry name" value="PROKAR_LIPOPROTEIN"/>
    <property type="match status" value="1"/>
</dbReference>
<feature type="domain" description="Glycosyl hydrolase family 67 C-terminal" evidence="13">
    <location>
        <begin position="480"/>
        <end position="703"/>
    </location>
</feature>
<dbReference type="SUPFAM" id="SSF51445">
    <property type="entry name" value="(Trans)glycosidases"/>
    <property type="match status" value="1"/>
</dbReference>
<evidence type="ECO:0000259" key="14">
    <source>
        <dbReference type="Pfam" id="PF07488"/>
    </source>
</evidence>
<dbReference type="Pfam" id="PF07477">
    <property type="entry name" value="Glyco_hydro_67C"/>
    <property type="match status" value="1"/>
</dbReference>
<feature type="signal peptide" evidence="11">
    <location>
        <begin position="1"/>
        <end position="29"/>
    </location>
</feature>
<comment type="catalytic activity">
    <reaction evidence="7 10">
        <text>Hydrolysis of (1-&gt;2)-alpha-D-(4-O-methyl)glucuronosyl links in the main chain of hardwood xylans.</text>
        <dbReference type="EC" id="3.2.1.131"/>
    </reaction>
</comment>
<evidence type="ECO:0000313" key="15">
    <source>
        <dbReference type="EMBL" id="PZO92227.1"/>
    </source>
</evidence>
<dbReference type="PIRSF" id="PIRSF029900">
    <property type="entry name" value="Alpha-glucuronds"/>
    <property type="match status" value="1"/>
</dbReference>
<dbReference type="InterPro" id="IPR011099">
    <property type="entry name" value="Glyco_hydro_67_C"/>
</dbReference>
<gene>
    <name evidence="15" type="ORF">DI623_00235</name>
</gene>
<dbReference type="PANTHER" id="PTHR39207">
    <property type="entry name" value="ALPHA-GLUCURONIDASE A"/>
    <property type="match status" value="1"/>
</dbReference>
<feature type="domain" description="Glycosyl hydrolase family 67 catalytic" evidence="14">
    <location>
        <begin position="159"/>
        <end position="478"/>
    </location>
</feature>
<protein>
    <recommendedName>
        <fullName evidence="10">Xylan alpha-1,2-glucuronidase</fullName>
        <ecNumber evidence="10">3.2.1.131</ecNumber>
    </recommendedName>
</protein>
<dbReference type="GO" id="GO:0046559">
    <property type="term" value="F:alpha-glucuronidase activity"/>
    <property type="evidence" value="ECO:0007669"/>
    <property type="project" value="InterPro"/>
</dbReference>
<keyword evidence="6 10" id="KW-0624">Polysaccharide degradation</keyword>
<evidence type="ECO:0000259" key="12">
    <source>
        <dbReference type="Pfam" id="PF03648"/>
    </source>
</evidence>
<comment type="subunit">
    <text evidence="10">Homodimer.</text>
</comment>